<dbReference type="EMBL" id="DXBR01000099">
    <property type="protein sequence ID" value="HIZ40416.1"/>
    <property type="molecule type" value="Genomic_DNA"/>
</dbReference>
<dbReference type="Pfam" id="PF08240">
    <property type="entry name" value="ADH_N"/>
    <property type="match status" value="1"/>
</dbReference>
<dbReference type="SUPFAM" id="SSF51735">
    <property type="entry name" value="NAD(P)-binding Rossmann-fold domains"/>
    <property type="match status" value="1"/>
</dbReference>
<organism evidence="4 5">
    <name type="scientific">Candidatus Anaerobutyricum stercoris</name>
    <dbReference type="NCBI Taxonomy" id="2838457"/>
    <lineage>
        <taxon>Bacteria</taxon>
        <taxon>Bacillati</taxon>
        <taxon>Bacillota</taxon>
        <taxon>Clostridia</taxon>
        <taxon>Lachnospirales</taxon>
        <taxon>Lachnospiraceae</taxon>
        <taxon>Anaerobutyricum</taxon>
    </lineage>
</organism>
<comment type="caution">
    <text evidence="4">The sequence shown here is derived from an EMBL/GenBank/DDBJ whole genome shotgun (WGS) entry which is preliminary data.</text>
</comment>
<gene>
    <name evidence="4" type="ORF">H9968_10960</name>
</gene>
<proteinExistence type="predicted"/>
<dbReference type="InterPro" id="IPR050129">
    <property type="entry name" value="Zn_alcohol_dh"/>
</dbReference>
<evidence type="ECO:0000259" key="2">
    <source>
        <dbReference type="Pfam" id="PF00107"/>
    </source>
</evidence>
<keyword evidence="1" id="KW-0560">Oxidoreductase</keyword>
<feature type="domain" description="Alcohol dehydrogenase-like C-terminal" evidence="2">
    <location>
        <begin position="187"/>
        <end position="331"/>
    </location>
</feature>
<sequence length="419" mass="46194">MKTTAVRIHGVRDLRMDTFELPEIREDEILARIVTDSLCLSTYKVAQKGSAHKKLPENLEENPVIMGHEFCGVIEKVGEKWKDKYQPGDKFVAQPNLGRADTFSLGYSFPYVGGESTYSVIMNEAIEKGCLLPYKGDTFFEGAMAEPLSCVIAGFKANFHLRDRNDYDYVMGIREGGNMAIIGGTGPMGSLAIDLAVHGERRPGLLVVAGRNEEKLNRLRKLYPEEEAGKNGVRLVYYNTSGQEDFSPAMRQYTDGKGFDDVFVMVADEKVVNQSEKLLGWDGCLNFFAGPIDAGFTAPVNFYNIHYNATHYVGTSGSNTQDMIDAVKLIENKTVSVGKIATHVMGLDAVCDTVLQLPSIPGGKKICYSGKSYPLTAVDAFGEKCGQFEKELAAIMDKNGGVWSLEAERYFLENATDIQ</sequence>
<dbReference type="Proteomes" id="UP000824049">
    <property type="component" value="Unassembled WGS sequence"/>
</dbReference>
<dbReference type="SUPFAM" id="SSF50129">
    <property type="entry name" value="GroES-like"/>
    <property type="match status" value="1"/>
</dbReference>
<dbReference type="Gene3D" id="3.40.50.720">
    <property type="entry name" value="NAD(P)-binding Rossmann-like Domain"/>
    <property type="match status" value="1"/>
</dbReference>
<dbReference type="Gene3D" id="3.90.180.10">
    <property type="entry name" value="Medium-chain alcohol dehydrogenases, catalytic domain"/>
    <property type="match status" value="1"/>
</dbReference>
<dbReference type="InterPro" id="IPR036291">
    <property type="entry name" value="NAD(P)-bd_dom_sf"/>
</dbReference>
<dbReference type="PANTHER" id="PTHR43401:SF2">
    <property type="entry name" value="L-THREONINE 3-DEHYDROGENASE"/>
    <property type="match status" value="1"/>
</dbReference>
<dbReference type="InterPro" id="IPR013154">
    <property type="entry name" value="ADH-like_N"/>
</dbReference>
<protein>
    <submittedName>
        <fullName evidence="4">Zinc-binding dehydrogenase</fullName>
    </submittedName>
</protein>
<dbReference type="Pfam" id="PF00107">
    <property type="entry name" value="ADH_zinc_N"/>
    <property type="match status" value="1"/>
</dbReference>
<dbReference type="InterPro" id="IPR013149">
    <property type="entry name" value="ADH-like_C"/>
</dbReference>
<evidence type="ECO:0000259" key="3">
    <source>
        <dbReference type="Pfam" id="PF08240"/>
    </source>
</evidence>
<feature type="domain" description="Alcohol dehydrogenase-like N-terminal" evidence="3">
    <location>
        <begin position="26"/>
        <end position="102"/>
    </location>
</feature>
<reference evidence="4" key="1">
    <citation type="journal article" date="2021" name="PeerJ">
        <title>Extensive microbial diversity within the chicken gut microbiome revealed by metagenomics and culture.</title>
        <authorList>
            <person name="Gilroy R."/>
            <person name="Ravi A."/>
            <person name="Getino M."/>
            <person name="Pursley I."/>
            <person name="Horton D.L."/>
            <person name="Alikhan N.F."/>
            <person name="Baker D."/>
            <person name="Gharbi K."/>
            <person name="Hall N."/>
            <person name="Watson M."/>
            <person name="Adriaenssens E.M."/>
            <person name="Foster-Nyarko E."/>
            <person name="Jarju S."/>
            <person name="Secka A."/>
            <person name="Antonio M."/>
            <person name="Oren A."/>
            <person name="Chaudhuri R.R."/>
            <person name="La Ragione R."/>
            <person name="Hildebrand F."/>
            <person name="Pallen M.J."/>
        </authorList>
    </citation>
    <scope>NUCLEOTIDE SEQUENCE</scope>
    <source>
        <strain evidence="4">CHK179-28034</strain>
    </source>
</reference>
<evidence type="ECO:0000256" key="1">
    <source>
        <dbReference type="ARBA" id="ARBA00023002"/>
    </source>
</evidence>
<dbReference type="GO" id="GO:0016491">
    <property type="term" value="F:oxidoreductase activity"/>
    <property type="evidence" value="ECO:0007669"/>
    <property type="project" value="UniProtKB-KW"/>
</dbReference>
<name>A0A9D2J8F2_9FIRM</name>
<evidence type="ECO:0000313" key="5">
    <source>
        <dbReference type="Proteomes" id="UP000824049"/>
    </source>
</evidence>
<dbReference type="PANTHER" id="PTHR43401">
    <property type="entry name" value="L-THREONINE 3-DEHYDROGENASE"/>
    <property type="match status" value="1"/>
</dbReference>
<dbReference type="InterPro" id="IPR011032">
    <property type="entry name" value="GroES-like_sf"/>
</dbReference>
<accession>A0A9D2J8F2</accession>
<reference evidence="4" key="2">
    <citation type="submission" date="2021-04" db="EMBL/GenBank/DDBJ databases">
        <authorList>
            <person name="Gilroy R."/>
        </authorList>
    </citation>
    <scope>NUCLEOTIDE SEQUENCE</scope>
    <source>
        <strain evidence="4">CHK179-28034</strain>
    </source>
</reference>
<dbReference type="AlphaFoldDB" id="A0A9D2J8F2"/>
<evidence type="ECO:0000313" key="4">
    <source>
        <dbReference type="EMBL" id="HIZ40416.1"/>
    </source>
</evidence>